<evidence type="ECO:0000313" key="1">
    <source>
        <dbReference type="EMBL" id="CAG8796409.1"/>
    </source>
</evidence>
<dbReference type="Proteomes" id="UP000789405">
    <property type="component" value="Unassembled WGS sequence"/>
</dbReference>
<accession>A0A9N9JTE0</accession>
<reference evidence="1" key="1">
    <citation type="submission" date="2021-06" db="EMBL/GenBank/DDBJ databases">
        <authorList>
            <person name="Kallberg Y."/>
            <person name="Tangrot J."/>
            <person name="Rosling A."/>
        </authorList>
    </citation>
    <scope>NUCLEOTIDE SEQUENCE</scope>
    <source>
        <strain evidence="1">MA453B</strain>
    </source>
</reference>
<protein>
    <submittedName>
        <fullName evidence="1">9429_t:CDS:1</fullName>
    </submittedName>
</protein>
<sequence>MSEENFMVTQKREQGSWSYTDFLITNCDIIVVSLLYLNNYTSLNGTWTKRFLTSVRELYPEFADHIERKAEQERTPDFYQFWNDLMDERLKVRFGNYTIKRHFLRLKTLESITEGSYAHLTERKKRLRASVLIALLCSNQIPLAEAKK</sequence>
<organism evidence="1 2">
    <name type="scientific">Dentiscutata erythropus</name>
    <dbReference type="NCBI Taxonomy" id="1348616"/>
    <lineage>
        <taxon>Eukaryota</taxon>
        <taxon>Fungi</taxon>
        <taxon>Fungi incertae sedis</taxon>
        <taxon>Mucoromycota</taxon>
        <taxon>Glomeromycotina</taxon>
        <taxon>Glomeromycetes</taxon>
        <taxon>Diversisporales</taxon>
        <taxon>Gigasporaceae</taxon>
        <taxon>Dentiscutata</taxon>
    </lineage>
</organism>
<feature type="non-terminal residue" evidence="1">
    <location>
        <position position="1"/>
    </location>
</feature>
<keyword evidence="2" id="KW-1185">Reference proteome</keyword>
<comment type="caution">
    <text evidence="1">The sequence shown here is derived from an EMBL/GenBank/DDBJ whole genome shotgun (WGS) entry which is preliminary data.</text>
</comment>
<name>A0A9N9JTE0_9GLOM</name>
<dbReference type="EMBL" id="CAJVPY010031304">
    <property type="protein sequence ID" value="CAG8796409.1"/>
    <property type="molecule type" value="Genomic_DNA"/>
</dbReference>
<gene>
    <name evidence="1" type="ORF">DERYTH_LOCUS22476</name>
</gene>
<proteinExistence type="predicted"/>
<dbReference type="AlphaFoldDB" id="A0A9N9JTE0"/>
<evidence type="ECO:0000313" key="2">
    <source>
        <dbReference type="Proteomes" id="UP000789405"/>
    </source>
</evidence>